<comment type="caution">
    <text evidence="1">The sequence shown here is derived from an EMBL/GenBank/DDBJ whole genome shotgun (WGS) entry which is preliminary data.</text>
</comment>
<organism evidence="1 2">
    <name type="scientific">Gordonia aichiensis NBRC 108223</name>
    <dbReference type="NCBI Taxonomy" id="1220583"/>
    <lineage>
        <taxon>Bacteria</taxon>
        <taxon>Bacillati</taxon>
        <taxon>Actinomycetota</taxon>
        <taxon>Actinomycetes</taxon>
        <taxon>Mycobacteriales</taxon>
        <taxon>Gordoniaceae</taxon>
        <taxon>Gordonia</taxon>
    </lineage>
</organism>
<dbReference type="Proteomes" id="UP000010988">
    <property type="component" value="Unassembled WGS sequence"/>
</dbReference>
<dbReference type="EMBL" id="BANR01000017">
    <property type="protein sequence ID" value="GAC49748.1"/>
    <property type="molecule type" value="Genomic_DNA"/>
</dbReference>
<evidence type="ECO:0000313" key="2">
    <source>
        <dbReference type="Proteomes" id="UP000010988"/>
    </source>
</evidence>
<sequence>MTPMTLTPILVDDPGSDGYQIHQWSEHVAPGPDFDLTVTVATAIHPVTDHVDGPVVILDQPVNVDEIRDRAQLDALITALVDARTVWDRLNGLTT</sequence>
<proteinExistence type="predicted"/>
<reference evidence="1 2" key="1">
    <citation type="submission" date="2012-12" db="EMBL/GenBank/DDBJ databases">
        <title>Whole genome shotgun sequence of Gordonia aichiensis NBRC 108223.</title>
        <authorList>
            <person name="Isaki-Nakamura S."/>
            <person name="Hosoyama A."/>
            <person name="Tsuchikane K."/>
            <person name="Ando Y."/>
            <person name="Baba S."/>
            <person name="Ohji S."/>
            <person name="Hamada M."/>
            <person name="Tamura T."/>
            <person name="Yamazoe A."/>
            <person name="Yamazaki S."/>
            <person name="Fujita N."/>
        </authorList>
    </citation>
    <scope>NUCLEOTIDE SEQUENCE [LARGE SCALE GENOMIC DNA]</scope>
    <source>
        <strain evidence="1 2">NBRC 108223</strain>
    </source>
</reference>
<name>L7KPV5_9ACTN</name>
<protein>
    <submittedName>
        <fullName evidence="1">Uncharacterized protein</fullName>
    </submittedName>
</protein>
<gene>
    <name evidence="1" type="ORF">GOACH_17_00010</name>
</gene>
<keyword evidence="2" id="KW-1185">Reference proteome</keyword>
<accession>L7KPV5</accession>
<evidence type="ECO:0000313" key="1">
    <source>
        <dbReference type="EMBL" id="GAC49748.1"/>
    </source>
</evidence>
<dbReference type="AlphaFoldDB" id="L7KPV5"/>